<evidence type="ECO:0000313" key="1">
    <source>
        <dbReference type="EMBL" id="ATZ54630.1"/>
    </source>
</evidence>
<reference evidence="1 2" key="2">
    <citation type="journal article" date="2012" name="Eukaryot. Cell">
        <title>Genome update of Botrytis cinerea strains B05.10 and T4.</title>
        <authorList>
            <person name="Staats M."/>
            <person name="van Kan J.A."/>
        </authorList>
    </citation>
    <scope>NUCLEOTIDE SEQUENCE [LARGE SCALE GENOMIC DNA]</scope>
    <source>
        <strain evidence="1 2">B05.10</strain>
    </source>
</reference>
<sequence length="172" mass="19107">MVPGKELEPLEKIQGIKETKSTKRTKKTQCPSMLQRFKDAISWNGGDGRRLWKEYSAEPILNESTLRALLKVEGDLLRVVYPEDNVTRIHKFPKSQATRSKLPPKISSTNQSGIVHEHRVFGPSIAQKKADASPVSSVKIFNAKSCDPITCIKSDGTKNKIPKLVVGVELVS</sequence>
<gene>
    <name evidence="1" type="ORF">BCIN_10g06120</name>
</gene>
<proteinExistence type="predicted"/>
<reference evidence="1 2" key="1">
    <citation type="journal article" date="2011" name="PLoS Genet.">
        <title>Genomic analysis of the necrotrophic fungal pathogens Sclerotinia sclerotiorum and Botrytis cinerea.</title>
        <authorList>
            <person name="Amselem J."/>
            <person name="Cuomo C.A."/>
            <person name="van Kan J.A."/>
            <person name="Viaud M."/>
            <person name="Benito E.P."/>
            <person name="Couloux A."/>
            <person name="Coutinho P.M."/>
            <person name="de Vries R.P."/>
            <person name="Dyer P.S."/>
            <person name="Fillinger S."/>
            <person name="Fournier E."/>
            <person name="Gout L."/>
            <person name="Hahn M."/>
            <person name="Kohn L."/>
            <person name="Lapalu N."/>
            <person name="Plummer K.M."/>
            <person name="Pradier J.M."/>
            <person name="Quevillon E."/>
            <person name="Sharon A."/>
            <person name="Simon A."/>
            <person name="ten Have A."/>
            <person name="Tudzynski B."/>
            <person name="Tudzynski P."/>
            <person name="Wincker P."/>
            <person name="Andrew M."/>
            <person name="Anthouard V."/>
            <person name="Beever R.E."/>
            <person name="Beffa R."/>
            <person name="Benoit I."/>
            <person name="Bouzid O."/>
            <person name="Brault B."/>
            <person name="Chen Z."/>
            <person name="Choquer M."/>
            <person name="Collemare J."/>
            <person name="Cotton P."/>
            <person name="Danchin E.G."/>
            <person name="Da Silva C."/>
            <person name="Gautier A."/>
            <person name="Giraud C."/>
            <person name="Giraud T."/>
            <person name="Gonzalez C."/>
            <person name="Grossetete S."/>
            <person name="Guldener U."/>
            <person name="Henrissat B."/>
            <person name="Howlett B.J."/>
            <person name="Kodira C."/>
            <person name="Kretschmer M."/>
            <person name="Lappartient A."/>
            <person name="Leroch M."/>
            <person name="Levis C."/>
            <person name="Mauceli E."/>
            <person name="Neuveglise C."/>
            <person name="Oeser B."/>
            <person name="Pearson M."/>
            <person name="Poulain J."/>
            <person name="Poussereau N."/>
            <person name="Quesneville H."/>
            <person name="Rascle C."/>
            <person name="Schumacher J."/>
            <person name="Segurens B."/>
            <person name="Sexton A."/>
            <person name="Silva E."/>
            <person name="Sirven C."/>
            <person name="Soanes D.M."/>
            <person name="Talbot N.J."/>
            <person name="Templeton M."/>
            <person name="Yandava C."/>
            <person name="Yarden O."/>
            <person name="Zeng Q."/>
            <person name="Rollins J.A."/>
            <person name="Lebrun M.H."/>
            <person name="Dickman M."/>
        </authorList>
    </citation>
    <scope>NUCLEOTIDE SEQUENCE [LARGE SCALE GENOMIC DNA]</scope>
    <source>
        <strain evidence="1 2">B05.10</strain>
    </source>
</reference>
<dbReference type="AlphaFoldDB" id="A0A384JVP4"/>
<dbReference type="VEuPathDB" id="FungiDB:Bcin10g06120"/>
<accession>A0A384JVP4</accession>
<dbReference type="RefSeq" id="XP_024551537.1">
    <property type="nucleotide sequence ID" value="XM_024695743.1"/>
</dbReference>
<dbReference type="EMBL" id="CP009814">
    <property type="protein sequence ID" value="ATZ54630.1"/>
    <property type="molecule type" value="Genomic_DNA"/>
</dbReference>
<dbReference type="Proteomes" id="UP000001798">
    <property type="component" value="Chromosome 10"/>
</dbReference>
<keyword evidence="2" id="KW-1185">Reference proteome</keyword>
<reference evidence="1 2" key="3">
    <citation type="journal article" date="2017" name="Mol. Plant Pathol.">
        <title>A gapless genome sequence of the fungus Botrytis cinerea.</title>
        <authorList>
            <person name="Van Kan J.A."/>
            <person name="Stassen J.H."/>
            <person name="Mosbach A."/>
            <person name="Van Der Lee T.A."/>
            <person name="Faino L."/>
            <person name="Farmer A.D."/>
            <person name="Papasotiriou D.G."/>
            <person name="Zhou S."/>
            <person name="Seidl M.F."/>
            <person name="Cottam E."/>
            <person name="Edel D."/>
            <person name="Hahn M."/>
            <person name="Schwartz D.C."/>
            <person name="Dietrich R.A."/>
            <person name="Widdison S."/>
            <person name="Scalliet G."/>
        </authorList>
    </citation>
    <scope>NUCLEOTIDE SEQUENCE [LARGE SCALE GENOMIC DNA]</scope>
    <source>
        <strain evidence="1 2">B05.10</strain>
    </source>
</reference>
<protein>
    <submittedName>
        <fullName evidence="1">Uncharacterized protein</fullName>
    </submittedName>
</protein>
<dbReference type="OrthoDB" id="3529580at2759"/>
<dbReference type="KEGG" id="bfu:BCIN_10g06120"/>
<dbReference type="GeneID" id="5428026"/>
<organism evidence="1 2">
    <name type="scientific">Botryotinia fuckeliana (strain B05.10)</name>
    <name type="common">Noble rot fungus</name>
    <name type="synonym">Botrytis cinerea</name>
    <dbReference type="NCBI Taxonomy" id="332648"/>
    <lineage>
        <taxon>Eukaryota</taxon>
        <taxon>Fungi</taxon>
        <taxon>Dikarya</taxon>
        <taxon>Ascomycota</taxon>
        <taxon>Pezizomycotina</taxon>
        <taxon>Leotiomycetes</taxon>
        <taxon>Helotiales</taxon>
        <taxon>Sclerotiniaceae</taxon>
        <taxon>Botrytis</taxon>
    </lineage>
</organism>
<name>A0A384JVP4_BOTFB</name>
<evidence type="ECO:0000313" key="2">
    <source>
        <dbReference type="Proteomes" id="UP000001798"/>
    </source>
</evidence>